<feature type="transmembrane region" description="Helical" evidence="1">
    <location>
        <begin position="196"/>
        <end position="214"/>
    </location>
</feature>
<feature type="transmembrane region" description="Helical" evidence="1">
    <location>
        <begin position="143"/>
        <end position="164"/>
    </location>
</feature>
<feature type="domain" description="EamA" evidence="2">
    <location>
        <begin position="78"/>
        <end position="211"/>
    </location>
</feature>
<gene>
    <name evidence="3" type="ORF">GSOID_T00028651001</name>
</gene>
<feature type="transmembrane region" description="Helical" evidence="1">
    <location>
        <begin position="226"/>
        <end position="245"/>
    </location>
</feature>
<protein>
    <recommendedName>
        <fullName evidence="2">EamA domain-containing protein</fullName>
    </recommendedName>
</protein>
<feature type="transmembrane region" description="Helical" evidence="1">
    <location>
        <begin position="77"/>
        <end position="96"/>
    </location>
</feature>
<evidence type="ECO:0000259" key="2">
    <source>
        <dbReference type="Pfam" id="PF00892"/>
    </source>
</evidence>
<accession>E4YL07</accession>
<sequence length="299" mass="33394">MWNIFQQNDKGYEIISSAKDDEYVHQRGNPYQYEKFANAGINSRPESSLFDFERAEDDPHLAEIEAKKEKNRASRNTIGIVIALCAGLMYGLQSVVVKQATLEGISITECLLTRSVFQLGVMPLVSLCSSMSFFVPKHHHRNVFFICTFYTFASTSVFGAFSLILPDAAVAGRSASRTIISVILTVVTLREAVTALQLCALSIAVLGMVLMGISTTQLNDFYVSNSWRIVGGFFLCFLGGLFRSIGFTRYRQIKEEVSAEAIVFWHALQSCCLNVPVSLIFQNYSIPSIKFLHERCSMI</sequence>
<feature type="transmembrane region" description="Helical" evidence="1">
    <location>
        <begin position="116"/>
        <end position="136"/>
    </location>
</feature>
<reference evidence="3" key="1">
    <citation type="journal article" date="2010" name="Science">
        <title>Plasticity of animal genome architecture unmasked by rapid evolution of a pelagic tunicate.</title>
        <authorList>
            <person name="Denoeud F."/>
            <person name="Henriet S."/>
            <person name="Mungpakdee S."/>
            <person name="Aury J.M."/>
            <person name="Da Silva C."/>
            <person name="Brinkmann H."/>
            <person name="Mikhaleva J."/>
            <person name="Olsen L.C."/>
            <person name="Jubin C."/>
            <person name="Canestro C."/>
            <person name="Bouquet J.M."/>
            <person name="Danks G."/>
            <person name="Poulain J."/>
            <person name="Campsteijn C."/>
            <person name="Adamski M."/>
            <person name="Cross I."/>
            <person name="Yadetie F."/>
            <person name="Muffato M."/>
            <person name="Louis A."/>
            <person name="Butcher S."/>
            <person name="Tsagkogeorga G."/>
            <person name="Konrad A."/>
            <person name="Singh S."/>
            <person name="Jensen M.F."/>
            <person name="Cong E.H."/>
            <person name="Eikeseth-Otteraa H."/>
            <person name="Noel B."/>
            <person name="Anthouard V."/>
            <person name="Porcel B.M."/>
            <person name="Kachouri-Lafond R."/>
            <person name="Nishino A."/>
            <person name="Ugolini M."/>
            <person name="Chourrout P."/>
            <person name="Nishida H."/>
            <person name="Aasland R."/>
            <person name="Huzurbazar S."/>
            <person name="Westhof E."/>
            <person name="Delsuc F."/>
            <person name="Lehrach H."/>
            <person name="Reinhardt R."/>
            <person name="Weissenbach J."/>
            <person name="Roy S.W."/>
            <person name="Artiguenave F."/>
            <person name="Postlethwait J.H."/>
            <person name="Manak J.R."/>
            <person name="Thompson E.M."/>
            <person name="Jaillon O."/>
            <person name="Du Pasquier L."/>
            <person name="Boudinot P."/>
            <person name="Liberles D.A."/>
            <person name="Volff J.N."/>
            <person name="Philippe H."/>
            <person name="Lenhard B."/>
            <person name="Roest Crollius H."/>
            <person name="Wincker P."/>
            <person name="Chourrout D."/>
        </authorList>
    </citation>
    <scope>NUCLEOTIDE SEQUENCE [LARGE SCALE GENOMIC DNA]</scope>
</reference>
<evidence type="ECO:0000313" key="3">
    <source>
        <dbReference type="EMBL" id="CBY36168.1"/>
    </source>
</evidence>
<dbReference type="AlphaFoldDB" id="E4YL07"/>
<proteinExistence type="predicted"/>
<dbReference type="PANTHER" id="PTHR22911:SF137">
    <property type="entry name" value="SOLUTE CARRIER FAMILY 35 MEMBER G2-RELATED"/>
    <property type="match status" value="1"/>
</dbReference>
<keyword evidence="1" id="KW-1133">Transmembrane helix</keyword>
<feature type="transmembrane region" description="Helical" evidence="1">
    <location>
        <begin position="170"/>
        <end position="189"/>
    </location>
</feature>
<dbReference type="Proteomes" id="UP000011014">
    <property type="component" value="Unassembled WGS sequence"/>
</dbReference>
<dbReference type="GO" id="GO:0016020">
    <property type="term" value="C:membrane"/>
    <property type="evidence" value="ECO:0007669"/>
    <property type="project" value="InterPro"/>
</dbReference>
<evidence type="ECO:0000256" key="1">
    <source>
        <dbReference type="SAM" id="Phobius"/>
    </source>
</evidence>
<keyword evidence="1" id="KW-0472">Membrane</keyword>
<name>E4YL07_OIKDI</name>
<keyword evidence="1" id="KW-0812">Transmembrane</keyword>
<dbReference type="EMBL" id="FN654732">
    <property type="protein sequence ID" value="CBY36168.1"/>
    <property type="molecule type" value="Genomic_DNA"/>
</dbReference>
<organism evidence="3">
    <name type="scientific">Oikopleura dioica</name>
    <name type="common">Tunicate</name>
    <dbReference type="NCBI Taxonomy" id="34765"/>
    <lineage>
        <taxon>Eukaryota</taxon>
        <taxon>Metazoa</taxon>
        <taxon>Chordata</taxon>
        <taxon>Tunicata</taxon>
        <taxon>Appendicularia</taxon>
        <taxon>Copelata</taxon>
        <taxon>Oikopleuridae</taxon>
        <taxon>Oikopleura</taxon>
    </lineage>
</organism>
<dbReference type="InterPro" id="IPR000620">
    <property type="entry name" value="EamA_dom"/>
</dbReference>
<dbReference type="Pfam" id="PF00892">
    <property type="entry name" value="EamA"/>
    <property type="match status" value="1"/>
</dbReference>
<dbReference type="PANTHER" id="PTHR22911">
    <property type="entry name" value="ACYL-MALONYL CONDENSING ENZYME-RELATED"/>
    <property type="match status" value="1"/>
</dbReference>